<dbReference type="OrthoDB" id="10254221at2759"/>
<dbReference type="VEuPathDB" id="FungiDB:PEXP_079790"/>
<dbReference type="HOGENOM" id="CLU_090039_0_0_1"/>
<dbReference type="EMBL" id="JQFZ01000372">
    <property type="protein sequence ID" value="KGO49686.1"/>
    <property type="molecule type" value="Genomic_DNA"/>
</dbReference>
<reference evidence="3 4" key="1">
    <citation type="journal article" date="2015" name="Mol. Plant Microbe Interact.">
        <title>Genome, transcriptome, and functional analyses of Penicillium expansum provide new insights into secondary metabolism and pathogenicity.</title>
        <authorList>
            <person name="Ballester A.R."/>
            <person name="Marcet-Houben M."/>
            <person name="Levin E."/>
            <person name="Sela N."/>
            <person name="Selma-Lazaro C."/>
            <person name="Carmona L."/>
            <person name="Wisniewski M."/>
            <person name="Droby S."/>
            <person name="Gonzalez-Candelas L."/>
            <person name="Gabaldon T."/>
        </authorList>
    </citation>
    <scope>NUCLEOTIDE SEQUENCE [LARGE SCALE GENOMIC DNA]</scope>
    <source>
        <strain evidence="3 4">MD-8</strain>
    </source>
</reference>
<keyword evidence="4" id="KW-1185">Reference proteome</keyword>
<sequence length="267" mass="28837">MPPQKIAILGSTGRTGRVIVKNLLESEDESYHLHLLVRSKERLEGLIPGIQLHPRVTIEEGLPNEVAAVKNCLSEASFIVCTIGTNNNEPGIKTIQDTASTIVAALLELKKEGGNMWKRPRLTLLSSASRNDQFISLRPWVLHWAIMNAFNYVYADLAVAEGILLSNKSLLTLTLVQPPLLVEGKRSEFTISETYVGPAVSYEDLGAAMAELCIVPEADGPTCTGVTSDDSLGEVGAALQGPKNLLTGFLGRMVPGYWKVHGLCFGG</sequence>
<evidence type="ECO:0000256" key="1">
    <source>
        <dbReference type="ARBA" id="ARBA00038376"/>
    </source>
</evidence>
<feature type="domain" description="NAD(P)-binding" evidence="2">
    <location>
        <begin position="10"/>
        <end position="212"/>
    </location>
</feature>
<proteinExistence type="inferred from homology"/>
<dbReference type="InterPro" id="IPR036291">
    <property type="entry name" value="NAD(P)-bd_dom_sf"/>
</dbReference>
<dbReference type="InterPro" id="IPR016040">
    <property type="entry name" value="NAD(P)-bd_dom"/>
</dbReference>
<evidence type="ECO:0000313" key="3">
    <source>
        <dbReference type="EMBL" id="KGO49686.1"/>
    </source>
</evidence>
<dbReference type="PANTHER" id="PTHR15020:SF50">
    <property type="entry name" value="UPF0659 PROTEIN YMR090W"/>
    <property type="match status" value="1"/>
</dbReference>
<dbReference type="Gene3D" id="3.40.50.720">
    <property type="entry name" value="NAD(P)-binding Rossmann-like Domain"/>
    <property type="match status" value="1"/>
</dbReference>
<accession>A0A0A2KYK3</accession>
<dbReference type="PANTHER" id="PTHR15020">
    <property type="entry name" value="FLAVIN REDUCTASE-RELATED"/>
    <property type="match status" value="1"/>
</dbReference>
<dbReference type="Proteomes" id="UP000030143">
    <property type="component" value="Unassembled WGS sequence"/>
</dbReference>
<dbReference type="STRING" id="27334.A0A0A2KYK3"/>
<dbReference type="Pfam" id="PF13460">
    <property type="entry name" value="NAD_binding_10"/>
    <property type="match status" value="1"/>
</dbReference>
<evidence type="ECO:0000259" key="2">
    <source>
        <dbReference type="Pfam" id="PF13460"/>
    </source>
</evidence>
<evidence type="ECO:0000313" key="4">
    <source>
        <dbReference type="Proteomes" id="UP000030143"/>
    </source>
</evidence>
<gene>
    <name evidence="3" type="ORF">PEX2_103190</name>
</gene>
<dbReference type="RefSeq" id="XP_016593075.1">
    <property type="nucleotide sequence ID" value="XM_016747589.1"/>
</dbReference>
<dbReference type="GeneID" id="27683009"/>
<dbReference type="SUPFAM" id="SSF51735">
    <property type="entry name" value="NAD(P)-binding Rossmann-fold domains"/>
    <property type="match status" value="1"/>
</dbReference>
<name>A0A0A2KYK3_PENEN</name>
<protein>
    <recommendedName>
        <fullName evidence="2">NAD(P)-binding domain-containing protein</fullName>
    </recommendedName>
</protein>
<dbReference type="PhylomeDB" id="A0A0A2KYK3"/>
<organism evidence="3 4">
    <name type="scientific">Penicillium expansum</name>
    <name type="common">Blue mold rot fungus</name>
    <dbReference type="NCBI Taxonomy" id="27334"/>
    <lineage>
        <taxon>Eukaryota</taxon>
        <taxon>Fungi</taxon>
        <taxon>Dikarya</taxon>
        <taxon>Ascomycota</taxon>
        <taxon>Pezizomycotina</taxon>
        <taxon>Eurotiomycetes</taxon>
        <taxon>Eurotiomycetidae</taxon>
        <taxon>Eurotiales</taxon>
        <taxon>Aspergillaceae</taxon>
        <taxon>Penicillium</taxon>
    </lineage>
</organism>
<dbReference type="AlphaFoldDB" id="A0A0A2KYK3"/>
<comment type="caution">
    <text evidence="3">The sequence shown here is derived from an EMBL/GenBank/DDBJ whole genome shotgun (WGS) entry which is preliminary data.</text>
</comment>
<comment type="similarity">
    <text evidence="1">Belongs to the avfA family.</text>
</comment>